<sequence length="209" mass="22407">MVSALRGRRAEWGAARPWLGDYLADDAYNAKCALYKSAVTTLQKTQQSGKPLFSCKIHKFNRFNKLAERCLLVTETAVFKLDANTFKPLKKPTPITEIGAVRVMSSDAQLVVISIPAANNDLVVGLVGASAAHDLVGELVGVLANRFKMLKGTELSVEVESGATTRCTLGGKTRALQLPSTITPTPHAPAAPFTHAHNVITYHPASARA</sequence>
<gene>
    <name evidence="2" type="ORF">ABMA28_017114</name>
</gene>
<dbReference type="AlphaFoldDB" id="A0ABD0T708"/>
<dbReference type="Proteomes" id="UP001549921">
    <property type="component" value="Unassembled WGS sequence"/>
</dbReference>
<evidence type="ECO:0000313" key="2">
    <source>
        <dbReference type="EMBL" id="KAL0839144.1"/>
    </source>
</evidence>
<dbReference type="InterPro" id="IPR010926">
    <property type="entry name" value="Myosin_TH1"/>
</dbReference>
<dbReference type="Pfam" id="PF06017">
    <property type="entry name" value="Myosin_TH1"/>
    <property type="match status" value="1"/>
</dbReference>
<organism evidence="2 3">
    <name type="scientific">Loxostege sticticalis</name>
    <name type="common">Beet webworm moth</name>
    <dbReference type="NCBI Taxonomy" id="481309"/>
    <lineage>
        <taxon>Eukaryota</taxon>
        <taxon>Metazoa</taxon>
        <taxon>Ecdysozoa</taxon>
        <taxon>Arthropoda</taxon>
        <taxon>Hexapoda</taxon>
        <taxon>Insecta</taxon>
        <taxon>Pterygota</taxon>
        <taxon>Neoptera</taxon>
        <taxon>Endopterygota</taxon>
        <taxon>Lepidoptera</taxon>
        <taxon>Glossata</taxon>
        <taxon>Ditrysia</taxon>
        <taxon>Pyraloidea</taxon>
        <taxon>Crambidae</taxon>
        <taxon>Pyraustinae</taxon>
        <taxon>Loxostege</taxon>
    </lineage>
</organism>
<reference evidence="2 3" key="1">
    <citation type="submission" date="2024-06" db="EMBL/GenBank/DDBJ databases">
        <title>A chromosome-level genome assembly of beet webworm, Loxostege sticticalis.</title>
        <authorList>
            <person name="Zhang Y."/>
        </authorList>
    </citation>
    <scope>NUCLEOTIDE SEQUENCE [LARGE SCALE GENOMIC DNA]</scope>
    <source>
        <strain evidence="2">AQ028</strain>
        <tissue evidence="2">Male pupae</tissue>
    </source>
</reference>
<protein>
    <recommendedName>
        <fullName evidence="1">TH1 domain-containing protein</fullName>
    </recommendedName>
</protein>
<comment type="caution">
    <text evidence="2">The sequence shown here is derived from an EMBL/GenBank/DDBJ whole genome shotgun (WGS) entry which is preliminary data.</text>
</comment>
<proteinExistence type="predicted"/>
<evidence type="ECO:0000313" key="3">
    <source>
        <dbReference type="Proteomes" id="UP001549921"/>
    </source>
</evidence>
<name>A0ABD0T708_LOXSC</name>
<accession>A0ABD0T708</accession>
<evidence type="ECO:0000259" key="1">
    <source>
        <dbReference type="PROSITE" id="PS51757"/>
    </source>
</evidence>
<feature type="domain" description="TH1" evidence="1">
    <location>
        <begin position="6"/>
        <end position="206"/>
    </location>
</feature>
<dbReference type="EMBL" id="JBEDNZ010000009">
    <property type="protein sequence ID" value="KAL0839144.1"/>
    <property type="molecule type" value="Genomic_DNA"/>
</dbReference>
<dbReference type="PROSITE" id="PS51757">
    <property type="entry name" value="TH1"/>
    <property type="match status" value="1"/>
</dbReference>